<reference evidence="2 3" key="2">
    <citation type="submission" date="2018-11" db="EMBL/GenBank/DDBJ databases">
        <authorList>
            <consortium name="Pathogen Informatics"/>
        </authorList>
    </citation>
    <scope>NUCLEOTIDE SEQUENCE [LARGE SCALE GENOMIC DNA]</scope>
</reference>
<evidence type="ECO:0000313" key="4">
    <source>
        <dbReference type="WBParaSite" id="GPUH_0001021701-mRNA-1"/>
    </source>
</evidence>
<reference evidence="4" key="1">
    <citation type="submission" date="2016-06" db="UniProtKB">
        <authorList>
            <consortium name="WormBaseParasite"/>
        </authorList>
    </citation>
    <scope>IDENTIFICATION</scope>
</reference>
<accession>A0A183DNB3</accession>
<organism evidence="4">
    <name type="scientific">Gongylonema pulchrum</name>
    <dbReference type="NCBI Taxonomy" id="637853"/>
    <lineage>
        <taxon>Eukaryota</taxon>
        <taxon>Metazoa</taxon>
        <taxon>Ecdysozoa</taxon>
        <taxon>Nematoda</taxon>
        <taxon>Chromadorea</taxon>
        <taxon>Rhabditida</taxon>
        <taxon>Spirurina</taxon>
        <taxon>Spiruromorpha</taxon>
        <taxon>Spiruroidea</taxon>
        <taxon>Gongylonematidae</taxon>
        <taxon>Gongylonema</taxon>
    </lineage>
</organism>
<feature type="region of interest" description="Disordered" evidence="1">
    <location>
        <begin position="1"/>
        <end position="23"/>
    </location>
</feature>
<proteinExistence type="predicted"/>
<dbReference type="WBParaSite" id="GPUH_0001021701-mRNA-1">
    <property type="protein sequence ID" value="GPUH_0001021701-mRNA-1"/>
    <property type="gene ID" value="GPUH_0001021701"/>
</dbReference>
<feature type="compositionally biased region" description="Basic and acidic residues" evidence="1">
    <location>
        <begin position="9"/>
        <end position="21"/>
    </location>
</feature>
<protein>
    <submittedName>
        <fullName evidence="2 4">Uncharacterized protein</fullName>
    </submittedName>
</protein>
<keyword evidence="3" id="KW-1185">Reference proteome</keyword>
<dbReference type="AlphaFoldDB" id="A0A183DNB3"/>
<name>A0A183DNB3_9BILA</name>
<sequence>MFSGRKSPRLVEERLDGKETRNAGPKLLLNGDVKDSSYTADSYSYLHRFTCYISELYLGETRESYYTNAANS</sequence>
<evidence type="ECO:0000313" key="3">
    <source>
        <dbReference type="Proteomes" id="UP000271098"/>
    </source>
</evidence>
<evidence type="ECO:0000256" key="1">
    <source>
        <dbReference type="SAM" id="MobiDB-lite"/>
    </source>
</evidence>
<evidence type="ECO:0000313" key="2">
    <source>
        <dbReference type="EMBL" id="VDN17127.1"/>
    </source>
</evidence>
<gene>
    <name evidence="2" type="ORF">GPUH_LOCUS10204</name>
</gene>
<dbReference type="EMBL" id="UYRT01077879">
    <property type="protein sequence ID" value="VDN17127.1"/>
    <property type="molecule type" value="Genomic_DNA"/>
</dbReference>
<dbReference type="Proteomes" id="UP000271098">
    <property type="component" value="Unassembled WGS sequence"/>
</dbReference>